<evidence type="ECO:0000256" key="4">
    <source>
        <dbReference type="ARBA" id="ARBA00023159"/>
    </source>
</evidence>
<feature type="region of interest" description="Disordered" evidence="8">
    <location>
        <begin position="138"/>
        <end position="162"/>
    </location>
</feature>
<dbReference type="SMART" id="SM00380">
    <property type="entry name" value="AP2"/>
    <property type="match status" value="1"/>
</dbReference>
<comment type="subcellular location">
    <subcellularLocation>
        <location evidence="1">Nucleus</location>
    </subcellularLocation>
</comment>
<comment type="similarity">
    <text evidence="7">Belongs to the AP2/ERF transcription factor family. ERF subfamily.</text>
</comment>
<reference evidence="10" key="1">
    <citation type="submission" date="2020-06" db="EMBL/GenBank/DDBJ databases">
        <authorList>
            <person name="Li T."/>
            <person name="Hu X."/>
            <person name="Zhang T."/>
            <person name="Song X."/>
            <person name="Zhang H."/>
            <person name="Dai N."/>
            <person name="Sheng W."/>
            <person name="Hou X."/>
            <person name="Wei L."/>
        </authorList>
    </citation>
    <scope>NUCLEOTIDE SEQUENCE</scope>
    <source>
        <strain evidence="10">KEN8</strain>
        <tissue evidence="10">Leaf</tissue>
    </source>
</reference>
<dbReference type="InterPro" id="IPR001471">
    <property type="entry name" value="AP2/ERF_dom"/>
</dbReference>
<evidence type="ECO:0000256" key="1">
    <source>
        <dbReference type="ARBA" id="ARBA00004123"/>
    </source>
</evidence>
<feature type="domain" description="AP2/ERF" evidence="9">
    <location>
        <begin position="54"/>
        <end position="115"/>
    </location>
</feature>
<dbReference type="GO" id="GO:0003700">
    <property type="term" value="F:DNA-binding transcription factor activity"/>
    <property type="evidence" value="ECO:0007669"/>
    <property type="project" value="InterPro"/>
</dbReference>
<reference evidence="10" key="2">
    <citation type="journal article" date="2024" name="Plant">
        <title>Genomic evolution and insights into agronomic trait innovations of Sesamum species.</title>
        <authorList>
            <person name="Miao H."/>
            <person name="Wang L."/>
            <person name="Qu L."/>
            <person name="Liu H."/>
            <person name="Sun Y."/>
            <person name="Le M."/>
            <person name="Wang Q."/>
            <person name="Wei S."/>
            <person name="Zheng Y."/>
            <person name="Lin W."/>
            <person name="Duan Y."/>
            <person name="Cao H."/>
            <person name="Xiong S."/>
            <person name="Wang X."/>
            <person name="Wei L."/>
            <person name="Li C."/>
            <person name="Ma Q."/>
            <person name="Ju M."/>
            <person name="Zhao R."/>
            <person name="Li G."/>
            <person name="Mu C."/>
            <person name="Tian Q."/>
            <person name="Mei H."/>
            <person name="Zhang T."/>
            <person name="Gao T."/>
            <person name="Zhang H."/>
        </authorList>
    </citation>
    <scope>NUCLEOTIDE SEQUENCE</scope>
    <source>
        <strain evidence="10">KEN8</strain>
    </source>
</reference>
<evidence type="ECO:0000256" key="6">
    <source>
        <dbReference type="ARBA" id="ARBA00023242"/>
    </source>
</evidence>
<dbReference type="InterPro" id="IPR051032">
    <property type="entry name" value="AP2/ERF_TF_ERF_subfamily"/>
</dbReference>
<organism evidence="10">
    <name type="scientific">Sesamum calycinum</name>
    <dbReference type="NCBI Taxonomy" id="2727403"/>
    <lineage>
        <taxon>Eukaryota</taxon>
        <taxon>Viridiplantae</taxon>
        <taxon>Streptophyta</taxon>
        <taxon>Embryophyta</taxon>
        <taxon>Tracheophyta</taxon>
        <taxon>Spermatophyta</taxon>
        <taxon>Magnoliopsida</taxon>
        <taxon>eudicotyledons</taxon>
        <taxon>Gunneridae</taxon>
        <taxon>Pentapetalae</taxon>
        <taxon>asterids</taxon>
        <taxon>lamiids</taxon>
        <taxon>Lamiales</taxon>
        <taxon>Pedaliaceae</taxon>
        <taxon>Sesamum</taxon>
    </lineage>
</organism>
<evidence type="ECO:0000256" key="7">
    <source>
        <dbReference type="ARBA" id="ARBA00024343"/>
    </source>
</evidence>
<protein>
    <submittedName>
        <fullName evidence="10">Ethylene-responsive transcription factor</fullName>
    </submittedName>
</protein>
<keyword evidence="6" id="KW-0539">Nucleus</keyword>
<dbReference type="SUPFAM" id="SSF54171">
    <property type="entry name" value="DNA-binding domain"/>
    <property type="match status" value="1"/>
</dbReference>
<comment type="caution">
    <text evidence="10">The sequence shown here is derived from an EMBL/GenBank/DDBJ whole genome shotgun (WGS) entry which is preliminary data.</text>
</comment>
<dbReference type="PANTHER" id="PTHR31985">
    <property type="entry name" value="ETHYLENE-RESPONSIVE TRANSCRIPTION FACTOR ERF042-RELATED"/>
    <property type="match status" value="1"/>
</dbReference>
<dbReference type="AlphaFoldDB" id="A0AAW2N0H1"/>
<keyword evidence="3" id="KW-0238">DNA-binding</keyword>
<dbReference type="GO" id="GO:0005634">
    <property type="term" value="C:nucleus"/>
    <property type="evidence" value="ECO:0007669"/>
    <property type="project" value="UniProtKB-SubCell"/>
</dbReference>
<keyword evidence="5" id="KW-0804">Transcription</keyword>
<evidence type="ECO:0000256" key="5">
    <source>
        <dbReference type="ARBA" id="ARBA00023163"/>
    </source>
</evidence>
<name>A0AAW2N0H1_9LAMI</name>
<accession>A0AAW2N0H1</accession>
<dbReference type="CDD" id="cd00018">
    <property type="entry name" value="AP2"/>
    <property type="match status" value="1"/>
</dbReference>
<evidence type="ECO:0000313" key="10">
    <source>
        <dbReference type="EMBL" id="KAL0337200.1"/>
    </source>
</evidence>
<evidence type="ECO:0000259" key="9">
    <source>
        <dbReference type="PROSITE" id="PS51032"/>
    </source>
</evidence>
<keyword evidence="2" id="KW-0805">Transcription regulation</keyword>
<dbReference type="GO" id="GO:0003677">
    <property type="term" value="F:DNA binding"/>
    <property type="evidence" value="ECO:0007669"/>
    <property type="project" value="UniProtKB-KW"/>
</dbReference>
<evidence type="ECO:0000256" key="8">
    <source>
        <dbReference type="SAM" id="MobiDB-lite"/>
    </source>
</evidence>
<sequence length="251" mass="27909">METPSDDVKSSEKGSADVEDFSPTFVSIAVKRSVSIQEFRHLLVCVSSYETDDLSRASKPRREEAQVGKYVSEIRLPNSRERIWLGSYDTAEKAARAFDAALFCLRGRNAKFNFPNSPPDILNGRSMTSSQIQAAAARFAHSESRSRGSGRIDNLDSQSDSSELLQHVESPCPSVSDGTAQPDIEFTNIPLDNAFLDQIMTTGTENNVTDFGLFPGFDDFSGDFLMPPPLPNVDYWPDNNEELLFSELWSF</sequence>
<gene>
    <name evidence="10" type="ORF">Scaly_1995100</name>
</gene>
<dbReference type="PANTHER" id="PTHR31985:SF215">
    <property type="entry name" value="OS02G0781300 PROTEIN"/>
    <property type="match status" value="1"/>
</dbReference>
<dbReference type="InterPro" id="IPR016177">
    <property type="entry name" value="DNA-bd_dom_sf"/>
</dbReference>
<dbReference type="EMBL" id="JACGWM010000012">
    <property type="protein sequence ID" value="KAL0337200.1"/>
    <property type="molecule type" value="Genomic_DNA"/>
</dbReference>
<proteinExistence type="inferred from homology"/>
<dbReference type="PROSITE" id="PS51032">
    <property type="entry name" value="AP2_ERF"/>
    <property type="match status" value="1"/>
</dbReference>
<dbReference type="Gene3D" id="3.30.730.10">
    <property type="entry name" value="AP2/ERF domain"/>
    <property type="match status" value="1"/>
</dbReference>
<dbReference type="InterPro" id="IPR036955">
    <property type="entry name" value="AP2/ERF_dom_sf"/>
</dbReference>
<evidence type="ECO:0000256" key="2">
    <source>
        <dbReference type="ARBA" id="ARBA00023015"/>
    </source>
</evidence>
<keyword evidence="4" id="KW-0010">Activator</keyword>
<evidence type="ECO:0000256" key="3">
    <source>
        <dbReference type="ARBA" id="ARBA00023125"/>
    </source>
</evidence>